<organism evidence="1 2">
    <name type="scientific">Leishmania tarentolae</name>
    <name type="common">Sauroleishmania tarentolae</name>
    <dbReference type="NCBI Taxonomy" id="5689"/>
    <lineage>
        <taxon>Eukaryota</taxon>
        <taxon>Discoba</taxon>
        <taxon>Euglenozoa</taxon>
        <taxon>Kinetoplastea</taxon>
        <taxon>Metakinetoplastina</taxon>
        <taxon>Trypanosomatida</taxon>
        <taxon>Trypanosomatidae</taxon>
        <taxon>Leishmaniinae</taxon>
        <taxon>Leishmania</taxon>
        <taxon>lizard Leishmania</taxon>
    </lineage>
</organism>
<name>A0A640KTT2_LEITA</name>
<dbReference type="PANTHER" id="PTHR13326">
    <property type="entry name" value="TRNA PSEUDOURIDINE SYNTHASE D"/>
    <property type="match status" value="1"/>
</dbReference>
<reference evidence="1" key="1">
    <citation type="submission" date="2019-11" db="EMBL/GenBank/DDBJ databases">
        <title>Leishmania tarentolae CDS.</title>
        <authorList>
            <person name="Goto Y."/>
            <person name="Yamagishi J."/>
        </authorList>
    </citation>
    <scope>NUCLEOTIDE SEQUENCE [LARGE SCALE GENOMIC DNA]</scope>
    <source>
        <strain evidence="1">Parrot Tar II</strain>
    </source>
</reference>
<dbReference type="InterPro" id="IPR020103">
    <property type="entry name" value="PsdUridine_synth_cat_dom_sf"/>
</dbReference>
<dbReference type="OrthoDB" id="447290at2759"/>
<dbReference type="SUPFAM" id="SSF55120">
    <property type="entry name" value="Pseudouridine synthase"/>
    <property type="match status" value="1"/>
</dbReference>
<dbReference type="InterPro" id="IPR042214">
    <property type="entry name" value="TruD_catalytic"/>
</dbReference>
<dbReference type="InterPro" id="IPR001656">
    <property type="entry name" value="PsdUridine_synth_TruD"/>
</dbReference>
<gene>
    <name evidence="1" type="ORF">LtaPh_3526500</name>
</gene>
<dbReference type="GO" id="GO:0001522">
    <property type="term" value="P:pseudouridine synthesis"/>
    <property type="evidence" value="ECO:0007669"/>
    <property type="project" value="InterPro"/>
</dbReference>
<dbReference type="AlphaFoldDB" id="A0A640KTT2"/>
<evidence type="ECO:0000313" key="2">
    <source>
        <dbReference type="Proteomes" id="UP000419144"/>
    </source>
</evidence>
<accession>A0A640KTT2</accession>
<proteinExistence type="predicted"/>
<evidence type="ECO:0000313" key="1">
    <source>
        <dbReference type="EMBL" id="GET92778.1"/>
    </source>
</evidence>
<dbReference type="EMBL" id="BLBS01000056">
    <property type="protein sequence ID" value="GET92778.1"/>
    <property type="molecule type" value="Genomic_DNA"/>
</dbReference>
<keyword evidence="2" id="KW-1185">Reference proteome</keyword>
<dbReference type="VEuPathDB" id="TriTrypDB:LtaPh_3526500"/>
<dbReference type="GO" id="GO:0005634">
    <property type="term" value="C:nucleus"/>
    <property type="evidence" value="ECO:0007669"/>
    <property type="project" value="TreeGrafter"/>
</dbReference>
<dbReference type="Gene3D" id="3.30.2350.20">
    <property type="entry name" value="TruD, catalytic domain"/>
    <property type="match status" value="1"/>
</dbReference>
<protein>
    <submittedName>
        <fullName evidence="1">Uncharacterized protein</fullName>
    </submittedName>
</protein>
<comment type="caution">
    <text evidence="1">The sequence shown here is derived from an EMBL/GenBank/DDBJ whole genome shotgun (WGS) entry which is preliminary data.</text>
</comment>
<dbReference type="GO" id="GO:0003723">
    <property type="term" value="F:RNA binding"/>
    <property type="evidence" value="ECO:0007669"/>
    <property type="project" value="InterPro"/>
</dbReference>
<dbReference type="GO" id="GO:0009982">
    <property type="term" value="F:pseudouridine synthase activity"/>
    <property type="evidence" value="ECO:0007669"/>
    <property type="project" value="InterPro"/>
</dbReference>
<dbReference type="PANTHER" id="PTHR13326:SF25">
    <property type="entry name" value="TRUD DOMAIN-CONTAINING PROTEIN"/>
    <property type="match status" value="1"/>
</dbReference>
<sequence length="698" mass="77790">MLHYPLWSVSADATLLYHTNLPPSRLRRLLTALPVLWSALCIMPNSVYSPLRVYPPPVQQDTPLSVLLPLPRDGTRSTPLSLSFSRMTKDRLHYRLSKKHAHGAEEVERSIGITCSRYAPAACNAAPRRPVALMKWAFDDYIMEEVLPSDAFASSAPAGAKRRTSLVVRLLSEGVPDTVVERQLRERLPKSVQFHFLSPVDFVSCASRYVWLRCDGAQATDFLGDSFQREQLWHTGKGDVYVSPVQEVRVDSRAECFPPDLLPSTQYTVTLRNVQGSLGDVLPKLRSIAQNGFLNYSHAARHGVGLYGVYKDAKLLLRREYGEFLQNYLRRLTEGTTHVQREMPVLQEILASPRSSRRDWVGVVEGMEAAVKGDAQVYARTRQTGVYPPHHDLLLDFVRRAADVAPRHHDSAQIIREAVRPLVLQEALHAITDVHFNALASLRWKRGGDTVEVGDIVRLRAGTCQQAAEPDGARDVFVGAADHINGAMLSSAHQDWSAFSAEEIGAAPTAVAYRRVTTKAEASQYHLTDVVLPTFGRDVLQLPLVSEGGSDALFAVLAKQLRIEGLAEMRLAPRAVFRPLVQLPTDMSFYVLDEKLGWDWEEDAGSARIKALLYHDQDGILRCHSPMSRHTGKNMVARLGIRDDMARKFFLKPARKHGMTCVMQFTLPAGSHATSVIREAFMMATISPSAIFRLLAAK</sequence>
<dbReference type="Proteomes" id="UP000419144">
    <property type="component" value="Unassembled WGS sequence"/>
</dbReference>